<feature type="repeat" description="ANK" evidence="3">
    <location>
        <begin position="149"/>
        <end position="181"/>
    </location>
</feature>
<proteinExistence type="predicted"/>
<dbReference type="InterPro" id="IPR002110">
    <property type="entry name" value="Ankyrin_rpt"/>
</dbReference>
<dbReference type="Gene3D" id="3.30.450.40">
    <property type="match status" value="1"/>
</dbReference>
<dbReference type="InterPro" id="IPR050889">
    <property type="entry name" value="Dendritic_Spine_Reg/Scaffold"/>
</dbReference>
<dbReference type="PANTHER" id="PTHR24166:SF48">
    <property type="entry name" value="PROTEIN VAPYRIN"/>
    <property type="match status" value="1"/>
</dbReference>
<comment type="caution">
    <text evidence="5">The sequence shown here is derived from an EMBL/GenBank/DDBJ whole genome shotgun (WGS) entry which is preliminary data.</text>
</comment>
<dbReference type="PANTHER" id="PTHR24166">
    <property type="entry name" value="ROLLING PEBBLES, ISOFORM B"/>
    <property type="match status" value="1"/>
</dbReference>
<evidence type="ECO:0000256" key="2">
    <source>
        <dbReference type="ARBA" id="ARBA00023043"/>
    </source>
</evidence>
<dbReference type="SMART" id="SM00248">
    <property type="entry name" value="ANK"/>
    <property type="match status" value="6"/>
</dbReference>
<organism evidence="5 6">
    <name type="scientific">Thraustotheca clavata</name>
    <dbReference type="NCBI Taxonomy" id="74557"/>
    <lineage>
        <taxon>Eukaryota</taxon>
        <taxon>Sar</taxon>
        <taxon>Stramenopiles</taxon>
        <taxon>Oomycota</taxon>
        <taxon>Saprolegniomycetes</taxon>
        <taxon>Saprolegniales</taxon>
        <taxon>Achlyaceae</taxon>
        <taxon>Thraustotheca</taxon>
    </lineage>
</organism>
<evidence type="ECO:0000256" key="3">
    <source>
        <dbReference type="PROSITE-ProRule" id="PRU00023"/>
    </source>
</evidence>
<feature type="repeat" description="ANK" evidence="3">
    <location>
        <begin position="253"/>
        <end position="285"/>
    </location>
</feature>
<protein>
    <recommendedName>
        <fullName evidence="4">Fido domain-containing protein</fullName>
    </recommendedName>
</protein>
<dbReference type="AlphaFoldDB" id="A0A1V9ZB06"/>
<accession>A0A1V9ZB06</accession>
<dbReference type="InterPro" id="IPR036770">
    <property type="entry name" value="Ankyrin_rpt-contain_sf"/>
</dbReference>
<evidence type="ECO:0000259" key="4">
    <source>
        <dbReference type="PROSITE" id="PS51459"/>
    </source>
</evidence>
<dbReference type="Gene3D" id="1.10.3290.10">
    <property type="entry name" value="Fido-like domain"/>
    <property type="match status" value="1"/>
</dbReference>
<dbReference type="EMBL" id="JNBS01002143">
    <property type="protein sequence ID" value="OQR95132.1"/>
    <property type="molecule type" value="Genomic_DNA"/>
</dbReference>
<keyword evidence="1" id="KW-0677">Repeat</keyword>
<gene>
    <name evidence="5" type="ORF">THRCLA_08017</name>
</gene>
<dbReference type="Pfam" id="PF12796">
    <property type="entry name" value="Ank_2"/>
    <property type="match status" value="3"/>
</dbReference>
<feature type="repeat" description="ANK" evidence="3">
    <location>
        <begin position="41"/>
        <end position="73"/>
    </location>
</feature>
<dbReference type="InterPro" id="IPR036597">
    <property type="entry name" value="Fido-like_dom_sf"/>
</dbReference>
<dbReference type="PROSITE" id="PS50088">
    <property type="entry name" value="ANK_REPEAT"/>
    <property type="match status" value="4"/>
</dbReference>
<keyword evidence="6" id="KW-1185">Reference proteome</keyword>
<keyword evidence="2 3" id="KW-0040">ANK repeat</keyword>
<feature type="domain" description="Fido" evidence="4">
    <location>
        <begin position="804"/>
        <end position="943"/>
    </location>
</feature>
<dbReference type="PROSITE" id="PS50297">
    <property type="entry name" value="ANK_REP_REGION"/>
    <property type="match status" value="4"/>
</dbReference>
<dbReference type="PROSITE" id="PS51459">
    <property type="entry name" value="FIDO"/>
    <property type="match status" value="1"/>
</dbReference>
<name>A0A1V9ZB06_9STRA</name>
<evidence type="ECO:0000256" key="1">
    <source>
        <dbReference type="ARBA" id="ARBA00022737"/>
    </source>
</evidence>
<dbReference type="Proteomes" id="UP000243217">
    <property type="component" value="Unassembled WGS sequence"/>
</dbReference>
<evidence type="ECO:0000313" key="6">
    <source>
        <dbReference type="Proteomes" id="UP000243217"/>
    </source>
</evidence>
<dbReference type="Gene3D" id="1.25.40.20">
    <property type="entry name" value="Ankyrin repeat-containing domain"/>
    <property type="match status" value="3"/>
</dbReference>
<dbReference type="STRING" id="74557.A0A1V9ZB06"/>
<feature type="repeat" description="ANK" evidence="3">
    <location>
        <begin position="8"/>
        <end position="40"/>
    </location>
</feature>
<sequence length="957" mass="106640">MDVPPTVRDTTALCWAAGTGDKELLQALIERGADVNLADYDQRTPLHIAASDGNVSVVEMLLKAGANAYKKDRWGATPLDCAKDPTIVGVLAQFLRFQTRPALGRRSGPKLNDISTDITTVFSAVQLGDTETIKRAWLDGMAVDVTNNAGQTALHVAVENEQLDVIELLLSAGAKPDTTDQTGRTPMSIAVDANAANIIDVLRQRTHPPTIEHPFQPGDNHMPLAFEAIKRSNLDYLVYLVPKYVHPDVQDYDARALLHVASSEGNLKMCQYLVECGANVNALDRWGSSPLSEAMYFAHHDVARYLRAHHAIEHGHVYDESLNQVDPVVLDTALEHVLRTVCRDKWYFGETFIPIKEEDSEGCAIILHSVWYRTPEDVDMTSEEATLHQTWNYHANGGSKLDPITLYRKARGLMLLDPGQDHVGRVYSGQVPEWISNLPTLPQSKFFFAPYARKAGIKAVLSVPMVVKLSIVAVLSWYSFELKPEDPVEIQRIQRFVKAVTLLCSLKHDSNVNMSRYQYCYTLESALTGTGELLYPNVVKEELILHDTVSLALSWHLFDYINKIATSMSSEDHWAVANILSSLVALARKGLFDDVLSPELLELKPSDIQGSIESKTQLMQQLFYYLSYLVAVSPTEGDFFSKIHHIYNDFKQYVTGSEPRPVTPPPVVEEVKSAEEECILCKYKVSGHIHRGKTPPPTAVIAPATPALAPPLSIFRQIPSPVLRELEQLPRVFAEEFEKFGLKAKLANRAYDGLMSTPFTMSDVYDALGSAHDRKDQFKSATSATNTTLLSTLNTILVDKRGLISYDQLMQLHQAIFSSSAENGGIVRDHAAVGYASERIYRVFLPAEEIPRALQLYVSTVNSNTFDHPLLAAYYAFAALVFFIHPFYDGNGRSARLLGNLVARKSGFPSIFRHVDKTLQLLSFLETAVHTMDMQDTVRRSRMGRLAMGNKTTSTWF</sequence>
<dbReference type="InterPro" id="IPR029016">
    <property type="entry name" value="GAF-like_dom_sf"/>
</dbReference>
<evidence type="ECO:0000313" key="5">
    <source>
        <dbReference type="EMBL" id="OQR95132.1"/>
    </source>
</evidence>
<dbReference type="PRINTS" id="PR01415">
    <property type="entry name" value="ANKYRIN"/>
</dbReference>
<dbReference type="Pfam" id="PF02661">
    <property type="entry name" value="Fic"/>
    <property type="match status" value="1"/>
</dbReference>
<reference evidence="5 6" key="1">
    <citation type="journal article" date="2014" name="Genome Biol. Evol.">
        <title>The secreted proteins of Achlya hypogyna and Thraustotheca clavata identify the ancestral oomycete secretome and reveal gene acquisitions by horizontal gene transfer.</title>
        <authorList>
            <person name="Misner I."/>
            <person name="Blouin N."/>
            <person name="Leonard G."/>
            <person name="Richards T.A."/>
            <person name="Lane C.E."/>
        </authorList>
    </citation>
    <scope>NUCLEOTIDE SEQUENCE [LARGE SCALE GENOMIC DNA]</scope>
    <source>
        <strain evidence="5 6">ATCC 34112</strain>
    </source>
</reference>
<dbReference type="SUPFAM" id="SSF55781">
    <property type="entry name" value="GAF domain-like"/>
    <property type="match status" value="1"/>
</dbReference>
<dbReference type="SUPFAM" id="SSF140931">
    <property type="entry name" value="Fic-like"/>
    <property type="match status" value="1"/>
</dbReference>
<dbReference type="OrthoDB" id="20872at2759"/>
<dbReference type="InterPro" id="IPR003812">
    <property type="entry name" value="Fido"/>
</dbReference>
<dbReference type="SUPFAM" id="SSF48403">
    <property type="entry name" value="Ankyrin repeat"/>
    <property type="match status" value="1"/>
</dbReference>